<protein>
    <submittedName>
        <fullName evidence="4">HAD-IB family hydrolase</fullName>
    </submittedName>
</protein>
<dbReference type="InterPro" id="IPR050582">
    <property type="entry name" value="HAD-like_SerB"/>
</dbReference>
<dbReference type="CDD" id="cd02612">
    <property type="entry name" value="HAD_PGPPase"/>
    <property type="match status" value="1"/>
</dbReference>
<keyword evidence="3" id="KW-0460">Magnesium</keyword>
<dbReference type="NCBIfam" id="TIGR01488">
    <property type="entry name" value="HAD-SF-IB"/>
    <property type="match status" value="1"/>
</dbReference>
<evidence type="ECO:0000256" key="1">
    <source>
        <dbReference type="ARBA" id="ARBA00022723"/>
    </source>
</evidence>
<organism evidence="4 5">
    <name type="scientific">Vibrio ostreae</name>
    <dbReference type="NCBI Taxonomy" id="2841925"/>
    <lineage>
        <taxon>Bacteria</taxon>
        <taxon>Pseudomonadati</taxon>
        <taxon>Pseudomonadota</taxon>
        <taxon>Gammaproteobacteria</taxon>
        <taxon>Vibrionales</taxon>
        <taxon>Vibrionaceae</taxon>
        <taxon>Vibrio</taxon>
    </lineage>
</organism>
<dbReference type="GO" id="GO:0016787">
    <property type="term" value="F:hydrolase activity"/>
    <property type="evidence" value="ECO:0007669"/>
    <property type="project" value="UniProtKB-KW"/>
</dbReference>
<dbReference type="Pfam" id="PF12710">
    <property type="entry name" value="HAD"/>
    <property type="match status" value="1"/>
</dbReference>
<dbReference type="PANTHER" id="PTHR43344">
    <property type="entry name" value="PHOSPHOSERINE PHOSPHATASE"/>
    <property type="match status" value="1"/>
</dbReference>
<dbReference type="EMBL" id="CP076642">
    <property type="protein sequence ID" value="QXO15797.1"/>
    <property type="molecule type" value="Genomic_DNA"/>
</dbReference>
<dbReference type="Proteomes" id="UP000694232">
    <property type="component" value="Chromosome 2"/>
</dbReference>
<proteinExistence type="predicted"/>
<evidence type="ECO:0000313" key="4">
    <source>
        <dbReference type="EMBL" id="QXO15797.1"/>
    </source>
</evidence>
<dbReference type="GO" id="GO:0046872">
    <property type="term" value="F:metal ion binding"/>
    <property type="evidence" value="ECO:0007669"/>
    <property type="project" value="UniProtKB-KW"/>
</dbReference>
<dbReference type="RefSeq" id="WP_218561700.1">
    <property type="nucleotide sequence ID" value="NZ_CP076642.1"/>
</dbReference>
<dbReference type="KEGG" id="vos:KNV97_05125"/>
<evidence type="ECO:0000313" key="5">
    <source>
        <dbReference type="Proteomes" id="UP000694232"/>
    </source>
</evidence>
<keyword evidence="5" id="KW-1185">Reference proteome</keyword>
<keyword evidence="1" id="KW-0479">Metal-binding</keyword>
<name>A0A975YLM5_9VIBR</name>
<dbReference type="NCBIfam" id="TIGR01490">
    <property type="entry name" value="HAD-SF-IB-hyp1"/>
    <property type="match status" value="1"/>
</dbReference>
<dbReference type="AlphaFoldDB" id="A0A975YLM5"/>
<gene>
    <name evidence="4" type="ORF">KNV97_05125</name>
</gene>
<sequence length="221" mass="25060">MSQPLYVFDMDDTLIDGDCAMIWNEFLVDKGIATDPEFLNQDRYLMSLYARGEMDMEDYLDYVMQPLAALPVEQVHALVDECVDRRIMPRLFDEARNLIATLKAHNSTMLIISASVSFLVEAVAKQVGIPHALGIDMAVSNGHYSSEIVGVPSYREGKVARLEEWLLTHPQHLDEVHFFTDSINDLPLCQHADFAYLVNPCQRLAAHAGQLHWQVLRWGQA</sequence>
<accession>A0A975YLM5</accession>
<reference evidence="4" key="1">
    <citation type="submission" date="2021-06" db="EMBL/GenBank/DDBJ databases">
        <title>Vibrio nov. sp., novel gut bacterium isolated from Yellow Sea oyster.</title>
        <authorList>
            <person name="Muhammad N."/>
            <person name="Nguyen T.H."/>
            <person name="Lee Y.-J."/>
            <person name="Ko J."/>
            <person name="Kim S.-G."/>
        </authorList>
    </citation>
    <scope>NUCLEOTIDE SEQUENCE</scope>
    <source>
        <strain evidence="4">OG9-811</strain>
    </source>
</reference>
<dbReference type="InterPro" id="IPR006385">
    <property type="entry name" value="HAD_hydro_SerB1"/>
</dbReference>
<dbReference type="PANTHER" id="PTHR43344:SF13">
    <property type="entry name" value="PHOSPHATASE RV3661-RELATED"/>
    <property type="match status" value="1"/>
</dbReference>
<keyword evidence="2 4" id="KW-0378">Hydrolase</keyword>
<evidence type="ECO:0000256" key="3">
    <source>
        <dbReference type="ARBA" id="ARBA00022842"/>
    </source>
</evidence>
<evidence type="ECO:0000256" key="2">
    <source>
        <dbReference type="ARBA" id="ARBA00022801"/>
    </source>
</evidence>